<dbReference type="PROSITE" id="PS51208">
    <property type="entry name" value="AUTOTRANSPORTER"/>
    <property type="match status" value="1"/>
</dbReference>
<sequence>MPHSKTHPIQHRTGFMMLDAPSKSLQQDGWLIRCRRSLLTAAAILSAAAAGMLVSGPALADNWNVSDSNSLYRAVSNARNGDTITFTSNITLTSNLTYLSKNVTINGGNYTLSGGGQYRGFSVEPNPNIQPGPISVAINNLTIADTKAVGGKGGDSYAGNSNGGLGGGGGGGGAALGGGLYVGPGANVIVSNVAFASNHATGGEGGSIYSALGSYGGGGGGGSTGDGSNGRALGYGGPGGYGGGGYGGSSSGVGSYTAEAGSTGGGGGGGGINNFSGGAGGFGGGGGAAGAQACCDGQGGFGGGTARSRAGGGGAGLGGAVYVDPKGSLTLAGTLNVAGNSVAGGAGGRYTNGVQAGSGQGYGSGIFYSGSGFLTLAPGLGQIQRVSDVIATQDGITGGRGDGFYIVKNGSGTTVLTGANAYAGLIIVNAGTLQGNTTSLVSDIRNDASLVFDQATDSSFSHQITGNGALSKTGAGALTLTGYNYYLGATEVNQGALLIGASKALSQYTAVTLNGGLLGVESGTASIGNAITMGSAAGSGLYAGTGGQLIVNGVVSGSPLVKSGAGEVTLGGSNTFTGATVTGGVLRFTTDDNLGTALGQITVSGGGSVGTTDVVPADFTISRPLNVDGSGGVNVALHPVIWSGPISGAGTFVKSGPGELWLAGTNTYSRGTDIVGGTIRVEADAALGASGTNINLSGGALRASQSFKTQRGVSLGKFNGTFNVDPGQRLELAGPVSGAGLAKVGPGTLALTSDVNSYNGPNYVNGGVLEGSSSSIRGNIIFDTNVDNTVARSVRFQQSWDGYYVNAISGLGAVIKAGGGRLTLTGTNTYTGGTTVEGGTLQGNTNSLQGDILNQASVVFAQGFDGTYAGNLTGPGTLTKNDGGRLSLTGNDSAGGTAINGGTLAVNGKLTSDVVVNTNGILAGAGNVVGNIDLKGGTIAPGNSIGTVHVSGDLEMEPQSDYHVEINGTSSDRIEVGGKATILSSRFEIERYNTADSPVVPGTTYTILTTGGGLTVQSPEVAVADFPFISFTLSEDGTNGYLSTARSAERFSDLATTPNEIAVANALDADAWSPAWQQVVGAGEADASAAFTSLANASFHATALGVLSEQSHFLRDAVNDRLRGAIGGEATPAVAGVTKVPTGTAYAMWGRALGSWGSADGNGNAADVSSSIGGLISGVDVTVDDTWRLGLAGGYSQSWFSSPDIAASGSSDSYHVALYGGWQGQSGLALRGGAAYSWNDVETARQLAVVGLSSAAEGSYNAPTAQVFAEGAYRFAYGKAAFEPFANLAYVHIDGDVSESGTAAMTGSTTFDTTYTTLGLRASGQLATGVTARGTLGWRHAFGDVTPDTTLGFDPASAVALSGTPIAENALVTELGLDFAVGKSATLGVSYSGQYGSDAYENSAQANFAVQF</sequence>
<proteinExistence type="predicted"/>
<dbReference type="Proteomes" id="UP000184485">
    <property type="component" value="Unassembled WGS sequence"/>
</dbReference>
<dbReference type="PRINTS" id="PR01228">
    <property type="entry name" value="EGGSHELL"/>
</dbReference>
<accession>A0A1M5PAQ7</accession>
<evidence type="ECO:0000259" key="2">
    <source>
        <dbReference type="PROSITE" id="PS51208"/>
    </source>
</evidence>
<dbReference type="InterPro" id="IPR006311">
    <property type="entry name" value="TAT_signal"/>
</dbReference>
<dbReference type="SUPFAM" id="SSF103515">
    <property type="entry name" value="Autotransporter"/>
    <property type="match status" value="1"/>
</dbReference>
<dbReference type="STRING" id="1122133.SAMN02745157_0112"/>
<dbReference type="Gene3D" id="2.40.128.130">
    <property type="entry name" value="Autotransporter beta-domain"/>
    <property type="match status" value="1"/>
</dbReference>
<dbReference type="SUPFAM" id="SSF51126">
    <property type="entry name" value="Pectin lyase-like"/>
    <property type="match status" value="1"/>
</dbReference>
<dbReference type="Pfam" id="PF03797">
    <property type="entry name" value="Autotransporter"/>
    <property type="match status" value="1"/>
</dbReference>
<dbReference type="GO" id="GO:0019867">
    <property type="term" value="C:outer membrane"/>
    <property type="evidence" value="ECO:0007669"/>
    <property type="project" value="InterPro"/>
</dbReference>
<dbReference type="InterPro" id="IPR012332">
    <property type="entry name" value="Autotransporter_pectin_lyase_C"/>
</dbReference>
<dbReference type="PROSITE" id="PS51318">
    <property type="entry name" value="TAT"/>
    <property type="match status" value="1"/>
</dbReference>
<dbReference type="Gene3D" id="2.160.20.20">
    <property type="match status" value="1"/>
</dbReference>
<dbReference type="NCBIfam" id="TIGR02601">
    <property type="entry name" value="autotrns_rpt"/>
    <property type="match status" value="6"/>
</dbReference>
<reference evidence="3 4" key="1">
    <citation type="submission" date="2016-11" db="EMBL/GenBank/DDBJ databases">
        <authorList>
            <person name="Jaros S."/>
            <person name="Januszkiewicz K."/>
            <person name="Wedrychowicz H."/>
        </authorList>
    </citation>
    <scope>NUCLEOTIDE SEQUENCE [LARGE SCALE GENOMIC DNA]</scope>
    <source>
        <strain evidence="3 4">DSM 19436</strain>
    </source>
</reference>
<dbReference type="NCBIfam" id="TIGR01414">
    <property type="entry name" value="autotrans_barl"/>
    <property type="match status" value="1"/>
</dbReference>
<dbReference type="EMBL" id="FQUP01000011">
    <property type="protein sequence ID" value="SHG98921.1"/>
    <property type="molecule type" value="Genomic_DNA"/>
</dbReference>
<dbReference type="PANTHER" id="PTHR35037">
    <property type="entry name" value="C-TERMINAL REGION OF AIDA-LIKE PROTEIN"/>
    <property type="match status" value="1"/>
</dbReference>
<dbReference type="PANTHER" id="PTHR35037:SF3">
    <property type="entry name" value="C-TERMINAL REGION OF AIDA-LIKE PROTEIN"/>
    <property type="match status" value="1"/>
</dbReference>
<dbReference type="Pfam" id="PF20585">
    <property type="entry name" value="Pectate_lyase_5"/>
    <property type="match status" value="1"/>
</dbReference>
<evidence type="ECO:0000256" key="1">
    <source>
        <dbReference type="ARBA" id="ARBA00022729"/>
    </source>
</evidence>
<dbReference type="SMART" id="SM00869">
    <property type="entry name" value="Autotransporter"/>
    <property type="match status" value="1"/>
</dbReference>
<dbReference type="InterPro" id="IPR036709">
    <property type="entry name" value="Autotransporte_beta_dom_sf"/>
</dbReference>
<keyword evidence="4" id="KW-1185">Reference proteome</keyword>
<gene>
    <name evidence="3" type="ORF">SAMN02745157_0112</name>
</gene>
<protein>
    <submittedName>
        <fullName evidence="3">Outer membrane autotransporter barrel domain-containing protein</fullName>
    </submittedName>
</protein>
<evidence type="ECO:0000313" key="3">
    <source>
        <dbReference type="EMBL" id="SHG98921.1"/>
    </source>
</evidence>
<dbReference type="RefSeq" id="WP_073058621.1">
    <property type="nucleotide sequence ID" value="NZ_FQUP01000011.1"/>
</dbReference>
<organism evidence="3 4">
    <name type="scientific">Kaistia soli DSM 19436</name>
    <dbReference type="NCBI Taxonomy" id="1122133"/>
    <lineage>
        <taxon>Bacteria</taxon>
        <taxon>Pseudomonadati</taxon>
        <taxon>Pseudomonadota</taxon>
        <taxon>Alphaproteobacteria</taxon>
        <taxon>Hyphomicrobiales</taxon>
        <taxon>Kaistiaceae</taxon>
        <taxon>Kaistia</taxon>
    </lineage>
</organism>
<dbReference type="InterPro" id="IPR005546">
    <property type="entry name" value="Autotransporte_beta"/>
</dbReference>
<dbReference type="InterPro" id="IPR006315">
    <property type="entry name" value="OM_autotransptr_brl_dom"/>
</dbReference>
<name>A0A1M5PAQ7_9HYPH</name>
<feature type="domain" description="Autotransporter" evidence="2">
    <location>
        <begin position="1141"/>
        <end position="1412"/>
    </location>
</feature>
<dbReference type="InterPro" id="IPR046776">
    <property type="entry name" value="Pectate_lyase_5"/>
</dbReference>
<keyword evidence="1" id="KW-0732">Signal</keyword>
<dbReference type="InterPro" id="IPR013425">
    <property type="entry name" value="Autotrns_rpt"/>
</dbReference>
<dbReference type="InterPro" id="IPR011050">
    <property type="entry name" value="Pectin_lyase_fold/virulence"/>
</dbReference>
<dbReference type="InterPro" id="IPR051551">
    <property type="entry name" value="Autotransporter_adhesion"/>
</dbReference>
<dbReference type="Pfam" id="PF12951">
    <property type="entry name" value="PATR"/>
    <property type="match status" value="7"/>
</dbReference>
<evidence type="ECO:0000313" key="4">
    <source>
        <dbReference type="Proteomes" id="UP000184485"/>
    </source>
</evidence>